<dbReference type="Gene3D" id="3.20.20.60">
    <property type="entry name" value="Phosphoenolpyruvate-binding domains"/>
    <property type="match status" value="1"/>
</dbReference>
<dbReference type="PIRSF" id="PIRSF000732">
    <property type="entry name" value="PTS_enzyme_I"/>
    <property type="match status" value="1"/>
</dbReference>
<dbReference type="InterPro" id="IPR000121">
    <property type="entry name" value="PEP_util_C"/>
</dbReference>
<keyword evidence="8 17" id="KW-0813">Transport</keyword>
<dbReference type="EMBL" id="CP004353">
    <property type="protein sequence ID" value="AHI22986.1"/>
    <property type="molecule type" value="Genomic_DNA"/>
</dbReference>
<dbReference type="STRING" id="1224164.B843_08005"/>
<evidence type="ECO:0000256" key="10">
    <source>
        <dbReference type="ARBA" id="ARBA00022597"/>
    </source>
</evidence>
<feature type="binding site" evidence="19">
    <location>
        <position position="458"/>
    </location>
    <ligand>
        <name>phosphoenolpyruvate</name>
        <dbReference type="ChEBI" id="CHEBI:58702"/>
    </ligand>
</feature>
<name>W5Y175_9CORY</name>
<evidence type="ECO:0000256" key="14">
    <source>
        <dbReference type="ARBA" id="ARBA00022777"/>
    </source>
</evidence>
<dbReference type="AlphaFoldDB" id="W5Y175"/>
<feature type="binding site" evidence="19">
    <location>
        <position position="332"/>
    </location>
    <ligand>
        <name>phosphoenolpyruvate</name>
        <dbReference type="ChEBI" id="CHEBI:58702"/>
    </ligand>
</feature>
<dbReference type="InterPro" id="IPR006318">
    <property type="entry name" value="PTS_EI-like"/>
</dbReference>
<feature type="binding site" evidence="19">
    <location>
        <position position="296"/>
    </location>
    <ligand>
        <name>phosphoenolpyruvate</name>
        <dbReference type="ChEBI" id="CHEBI:58702"/>
    </ligand>
</feature>
<dbReference type="PRINTS" id="PR01736">
    <property type="entry name" value="PHPHTRNFRASE"/>
</dbReference>
<evidence type="ECO:0000313" key="25">
    <source>
        <dbReference type="Proteomes" id="UP000019222"/>
    </source>
</evidence>
<dbReference type="InterPro" id="IPR008731">
    <property type="entry name" value="PTS_EIN"/>
</dbReference>
<gene>
    <name evidence="24" type="ORF">B843_08005</name>
</gene>
<dbReference type="InterPro" id="IPR040442">
    <property type="entry name" value="Pyrv_kinase-like_dom_sf"/>
</dbReference>
<evidence type="ECO:0000256" key="18">
    <source>
        <dbReference type="PIRSR" id="PIRSR000732-1"/>
    </source>
</evidence>
<evidence type="ECO:0000256" key="3">
    <source>
        <dbReference type="ARBA" id="ARBA00002728"/>
    </source>
</evidence>
<dbReference type="RefSeq" id="WP_025253004.1">
    <property type="nucleotide sequence ID" value="NZ_CP004353.1"/>
</dbReference>
<feature type="binding site" evidence="20">
    <location>
        <position position="448"/>
    </location>
    <ligand>
        <name>Mg(2+)</name>
        <dbReference type="ChEBI" id="CHEBI:18420"/>
    </ligand>
</feature>
<dbReference type="eggNOG" id="COG1080">
    <property type="taxonomic scope" value="Bacteria"/>
</dbReference>
<evidence type="ECO:0000256" key="16">
    <source>
        <dbReference type="ARBA" id="ARBA00033235"/>
    </source>
</evidence>
<keyword evidence="10 17" id="KW-0762">Sugar transport</keyword>
<dbReference type="InterPro" id="IPR024692">
    <property type="entry name" value="PTS_EI"/>
</dbReference>
<dbReference type="InterPro" id="IPR018274">
    <property type="entry name" value="PEP_util_AS"/>
</dbReference>
<evidence type="ECO:0000256" key="19">
    <source>
        <dbReference type="PIRSR" id="PIRSR000732-2"/>
    </source>
</evidence>
<dbReference type="SUPFAM" id="SSF47831">
    <property type="entry name" value="Enzyme I of the PEP:sugar phosphotransferase system HPr-binding (sub)domain"/>
    <property type="match status" value="1"/>
</dbReference>
<dbReference type="EC" id="2.7.3.9" evidence="6 17"/>
<proteinExistence type="inferred from homology"/>
<dbReference type="GO" id="GO:0046872">
    <property type="term" value="F:metal ion binding"/>
    <property type="evidence" value="ECO:0007669"/>
    <property type="project" value="UniProtKB-KW"/>
</dbReference>
<dbReference type="Pfam" id="PF02896">
    <property type="entry name" value="PEP-utilizers_C"/>
    <property type="match status" value="1"/>
</dbReference>
<comment type="cofactor">
    <cofactor evidence="2 17 20">
        <name>Mg(2+)</name>
        <dbReference type="ChEBI" id="CHEBI:18420"/>
    </cofactor>
</comment>
<dbReference type="InterPro" id="IPR036618">
    <property type="entry name" value="PtsI_HPr-bd_sf"/>
</dbReference>
<reference evidence="24 25" key="1">
    <citation type="submission" date="2013-02" db="EMBL/GenBank/DDBJ databases">
        <title>The complete genome sequence of Corynebacterium vitaeruminis DSM 20294.</title>
        <authorList>
            <person name="Ruckert C."/>
            <person name="Albersmeier A."/>
            <person name="Kalinowski J."/>
        </authorList>
    </citation>
    <scope>NUCLEOTIDE SEQUENCE [LARGE SCALE GENOMIC DNA]</scope>
    <source>
        <strain evidence="25">ATCC 10234</strain>
    </source>
</reference>
<dbReference type="InterPro" id="IPR023151">
    <property type="entry name" value="PEP_util_CS"/>
</dbReference>
<evidence type="ECO:0000256" key="15">
    <source>
        <dbReference type="ARBA" id="ARBA00022842"/>
    </source>
</evidence>
<evidence type="ECO:0000256" key="9">
    <source>
        <dbReference type="ARBA" id="ARBA00022490"/>
    </source>
</evidence>
<comment type="subcellular location">
    <subcellularLocation>
        <location evidence="4 17">Cytoplasm</location>
    </subcellularLocation>
</comment>
<feature type="active site" description="Tele-phosphohistidine intermediate" evidence="18">
    <location>
        <position position="192"/>
    </location>
</feature>
<dbReference type="GO" id="GO:0016301">
    <property type="term" value="F:kinase activity"/>
    <property type="evidence" value="ECO:0007669"/>
    <property type="project" value="UniProtKB-KW"/>
</dbReference>
<dbReference type="KEGG" id="cvt:B843_08005"/>
<dbReference type="PANTHER" id="PTHR46244:SF3">
    <property type="entry name" value="PHOSPHOENOLPYRUVATE-PROTEIN PHOSPHOTRANSFERASE"/>
    <property type="match status" value="1"/>
</dbReference>
<evidence type="ECO:0000256" key="1">
    <source>
        <dbReference type="ARBA" id="ARBA00000683"/>
    </source>
</evidence>
<feature type="domain" description="Phosphotransferase system enzyme I N-terminal" evidence="23">
    <location>
        <begin position="11"/>
        <end position="129"/>
    </location>
</feature>
<keyword evidence="25" id="KW-1185">Reference proteome</keyword>
<dbReference type="PROSITE" id="PS00370">
    <property type="entry name" value="PEP_ENZYMES_PHOS_SITE"/>
    <property type="match status" value="1"/>
</dbReference>
<evidence type="ECO:0000256" key="12">
    <source>
        <dbReference type="ARBA" id="ARBA00022683"/>
    </source>
</evidence>
<dbReference type="InterPro" id="IPR015813">
    <property type="entry name" value="Pyrv/PenolPyrv_kinase-like_dom"/>
</dbReference>
<evidence type="ECO:0000256" key="6">
    <source>
        <dbReference type="ARBA" id="ARBA00012232"/>
    </source>
</evidence>
<comment type="function">
    <text evidence="3 17">General (non sugar-specific) component of the phosphoenolpyruvate-dependent sugar phosphotransferase system (sugar PTS). This major carbohydrate active-transport system catalyzes the phosphorylation of incoming sugar substrates concomitantly with their translocation across the cell membrane. Enzyme I transfers the phosphoryl group from phosphoenolpyruvate (PEP) to the phosphoryl carrier protein (HPr).</text>
</comment>
<evidence type="ECO:0000313" key="24">
    <source>
        <dbReference type="EMBL" id="AHI22986.1"/>
    </source>
</evidence>
<organism evidence="24 25">
    <name type="scientific">Corynebacterium vitaeruminis DSM 20294</name>
    <dbReference type="NCBI Taxonomy" id="1224164"/>
    <lineage>
        <taxon>Bacteria</taxon>
        <taxon>Bacillati</taxon>
        <taxon>Actinomycetota</taxon>
        <taxon>Actinomycetes</taxon>
        <taxon>Mycobacteriales</taxon>
        <taxon>Corynebacteriaceae</taxon>
        <taxon>Corynebacterium</taxon>
    </lineage>
</organism>
<dbReference type="SUPFAM" id="SSF52009">
    <property type="entry name" value="Phosphohistidine domain"/>
    <property type="match status" value="1"/>
</dbReference>
<keyword evidence="11 17" id="KW-0808">Transferase</keyword>
<evidence type="ECO:0000256" key="20">
    <source>
        <dbReference type="PIRSR" id="PIRSR000732-3"/>
    </source>
</evidence>
<keyword evidence="24" id="KW-0670">Pyruvate</keyword>
<accession>W5Y175</accession>
<keyword evidence="12 17" id="KW-0598">Phosphotransferase system</keyword>
<feature type="active site" description="Proton donor" evidence="18">
    <location>
        <position position="495"/>
    </location>
</feature>
<dbReference type="GO" id="GO:0009401">
    <property type="term" value="P:phosphoenolpyruvate-dependent sugar phosphotransferase system"/>
    <property type="evidence" value="ECO:0007669"/>
    <property type="project" value="UniProtKB-KW"/>
</dbReference>
<dbReference type="Pfam" id="PF00391">
    <property type="entry name" value="PEP-utilizers"/>
    <property type="match status" value="1"/>
</dbReference>
<evidence type="ECO:0000259" key="22">
    <source>
        <dbReference type="Pfam" id="PF02896"/>
    </source>
</evidence>
<keyword evidence="15 17" id="KW-0460">Magnesium</keyword>
<feature type="domain" description="PEP-utilising enzyme C-terminal" evidence="22">
    <location>
        <begin position="258"/>
        <end position="533"/>
    </location>
</feature>
<dbReference type="InterPro" id="IPR036637">
    <property type="entry name" value="Phosphohistidine_dom_sf"/>
</dbReference>
<evidence type="ECO:0000256" key="5">
    <source>
        <dbReference type="ARBA" id="ARBA00007837"/>
    </source>
</evidence>
<dbReference type="Pfam" id="PF05524">
    <property type="entry name" value="PEP-utilisers_N"/>
    <property type="match status" value="1"/>
</dbReference>
<dbReference type="PANTHER" id="PTHR46244">
    <property type="entry name" value="PHOSPHOENOLPYRUVATE-PROTEIN PHOSPHOTRANSFERASE"/>
    <property type="match status" value="1"/>
</dbReference>
<dbReference type="PROSITE" id="PS00742">
    <property type="entry name" value="PEP_ENZYMES_2"/>
    <property type="match status" value="1"/>
</dbReference>
<keyword evidence="9 17" id="KW-0963">Cytoplasm</keyword>
<evidence type="ECO:0000256" key="2">
    <source>
        <dbReference type="ARBA" id="ARBA00001946"/>
    </source>
</evidence>
<evidence type="ECO:0000256" key="13">
    <source>
        <dbReference type="ARBA" id="ARBA00022723"/>
    </source>
</evidence>
<feature type="binding site" evidence="20">
    <location>
        <position position="424"/>
    </location>
    <ligand>
        <name>Mg(2+)</name>
        <dbReference type="ChEBI" id="CHEBI:18420"/>
    </ligand>
</feature>
<dbReference type="GO" id="GO:0008965">
    <property type="term" value="F:phosphoenolpyruvate-protein phosphotransferase activity"/>
    <property type="evidence" value="ECO:0007669"/>
    <property type="project" value="UniProtKB-EC"/>
</dbReference>
<feature type="binding site" evidence="19">
    <location>
        <begin position="447"/>
        <end position="448"/>
    </location>
    <ligand>
        <name>phosphoenolpyruvate</name>
        <dbReference type="ChEBI" id="CHEBI:58702"/>
    </ligand>
</feature>
<evidence type="ECO:0000259" key="21">
    <source>
        <dbReference type="Pfam" id="PF00391"/>
    </source>
</evidence>
<dbReference type="Gene3D" id="3.50.30.10">
    <property type="entry name" value="Phosphohistidine domain"/>
    <property type="match status" value="1"/>
</dbReference>
<dbReference type="PATRIC" id="fig|1224164.3.peg.1612"/>
<dbReference type="InterPro" id="IPR050499">
    <property type="entry name" value="PEP-utilizing_PTS_enzyme"/>
</dbReference>
<evidence type="ECO:0000256" key="4">
    <source>
        <dbReference type="ARBA" id="ARBA00004496"/>
    </source>
</evidence>
<dbReference type="InterPro" id="IPR008279">
    <property type="entry name" value="PEP-util_enz_mobile_dom"/>
</dbReference>
<dbReference type="SUPFAM" id="SSF51621">
    <property type="entry name" value="Phosphoenolpyruvate/pyruvate domain"/>
    <property type="match status" value="1"/>
</dbReference>
<protein>
    <recommendedName>
        <fullName evidence="7 17">Phosphoenolpyruvate-protein phosphotransferase</fullName>
        <ecNumber evidence="6 17">2.7.3.9</ecNumber>
    </recommendedName>
    <alternativeName>
        <fullName evidence="16 17">Phosphotransferase system, enzyme I</fullName>
    </alternativeName>
</protein>
<evidence type="ECO:0000256" key="7">
    <source>
        <dbReference type="ARBA" id="ARBA00016544"/>
    </source>
</evidence>
<evidence type="ECO:0000259" key="23">
    <source>
        <dbReference type="Pfam" id="PF05524"/>
    </source>
</evidence>
<dbReference type="GO" id="GO:0005737">
    <property type="term" value="C:cytoplasm"/>
    <property type="evidence" value="ECO:0007669"/>
    <property type="project" value="UniProtKB-SubCell"/>
</dbReference>
<keyword evidence="13 17" id="KW-0479">Metal-binding</keyword>
<keyword evidence="14 17" id="KW-0418">Kinase</keyword>
<dbReference type="Gene3D" id="1.10.274.10">
    <property type="entry name" value="PtsI, HPr-binding domain"/>
    <property type="match status" value="1"/>
</dbReference>
<dbReference type="HOGENOM" id="CLU_007308_7_0_11"/>
<comment type="catalytic activity">
    <reaction evidence="1 17">
        <text>L-histidyl-[protein] + phosphoenolpyruvate = N(pros)-phospho-L-histidyl-[protein] + pyruvate</text>
        <dbReference type="Rhea" id="RHEA:23880"/>
        <dbReference type="Rhea" id="RHEA-COMP:9745"/>
        <dbReference type="Rhea" id="RHEA-COMP:9746"/>
        <dbReference type="ChEBI" id="CHEBI:15361"/>
        <dbReference type="ChEBI" id="CHEBI:29979"/>
        <dbReference type="ChEBI" id="CHEBI:58702"/>
        <dbReference type="ChEBI" id="CHEBI:64837"/>
        <dbReference type="EC" id="2.7.3.9"/>
    </reaction>
</comment>
<comment type="similarity">
    <text evidence="5 17">Belongs to the PEP-utilizing enzyme family.</text>
</comment>
<feature type="domain" description="PEP-utilising enzyme mobile" evidence="21">
    <location>
        <begin position="157"/>
        <end position="228"/>
    </location>
</feature>
<evidence type="ECO:0000256" key="11">
    <source>
        <dbReference type="ARBA" id="ARBA00022679"/>
    </source>
</evidence>
<dbReference type="NCBIfam" id="TIGR01417">
    <property type="entry name" value="PTS_I_fam"/>
    <property type="match status" value="1"/>
</dbReference>
<evidence type="ECO:0000256" key="17">
    <source>
        <dbReference type="PIRNR" id="PIRNR000732"/>
    </source>
</evidence>
<evidence type="ECO:0000256" key="8">
    <source>
        <dbReference type="ARBA" id="ARBA00022448"/>
    </source>
</evidence>
<sequence length="565" mass="59566">MENVTKDTVIKGTAVVPGVRYAKAVWISPRPELPQAGEVVDEAQREAELERFITAADAVAARLLDRSSKAQGAAAEVLKATAGMVSDRGWRKAVRKGIQGGHPAEYAVVAATTKFVTMFEAAGGVMAERTTDLRDIRDRVIAELRGEPEPGLPDVEGPVVLFADDLSPADTAALNTDLFVGLVTELGGPTSHTAIIARQLNVPCIVAVGAKLKDIKAGEPVLVDGSLGTVTLGSDPEVAKLAEQESKMLAERIAQWRGPAQTKDGHRVQLLANVQDGKAARIAATESQAEGIGLFRTEMCFLTATEEPSVEEQAAVYKKVLEQFPHSKVVVRSLDAGSDKPVAFASMADEMNPALGVRGLRVARANEDLLTRQLDAIALAAKELGRDENSPTWVMAPMVATAREAKWFAGLCAERNLTAGAMIEVPAASLMADKLMPYLDFVSIGTNDLTQYTMAADRMSPQLAYLTDPWQPAVLRLISHTCKEGKRFNTAVGVCGEAAADPLLACVLTGLGVNSLSAASTAIAGVGAQLAAVDLETCQKAAEAALDAEGATEARAAVRAVIQPS</sequence>
<dbReference type="Proteomes" id="UP000019222">
    <property type="component" value="Chromosome"/>
</dbReference>